<dbReference type="Proteomes" id="UP000828390">
    <property type="component" value="Unassembled WGS sequence"/>
</dbReference>
<name>A0A9D4HVG3_DREPO</name>
<protein>
    <recommendedName>
        <fullName evidence="4">Secreted protein</fullName>
    </recommendedName>
</protein>
<dbReference type="AlphaFoldDB" id="A0A9D4HVG3"/>
<accession>A0A9D4HVG3</accession>
<evidence type="ECO:0000313" key="2">
    <source>
        <dbReference type="EMBL" id="KAH3734274.1"/>
    </source>
</evidence>
<feature type="signal peptide" evidence="1">
    <location>
        <begin position="1"/>
        <end position="16"/>
    </location>
</feature>
<keyword evidence="1" id="KW-0732">Signal</keyword>
<dbReference type="EMBL" id="JAIWYP010000011">
    <property type="protein sequence ID" value="KAH3734274.1"/>
    <property type="molecule type" value="Genomic_DNA"/>
</dbReference>
<gene>
    <name evidence="2" type="ORF">DPMN_040713</name>
</gene>
<reference evidence="2" key="2">
    <citation type="submission" date="2020-11" db="EMBL/GenBank/DDBJ databases">
        <authorList>
            <person name="McCartney M.A."/>
            <person name="Auch B."/>
            <person name="Kono T."/>
            <person name="Mallez S."/>
            <person name="Becker A."/>
            <person name="Gohl D.M."/>
            <person name="Silverstein K.A.T."/>
            <person name="Koren S."/>
            <person name="Bechman K.B."/>
            <person name="Herman A."/>
            <person name="Abrahante J.E."/>
            <person name="Garbe J."/>
        </authorList>
    </citation>
    <scope>NUCLEOTIDE SEQUENCE</scope>
    <source>
        <strain evidence="2">Duluth1</strain>
        <tissue evidence="2">Whole animal</tissue>
    </source>
</reference>
<evidence type="ECO:0000256" key="1">
    <source>
        <dbReference type="SAM" id="SignalP"/>
    </source>
</evidence>
<sequence length="83" mass="9646">MHLLLLLLSHLKEADQQWGLHDRTVVGMDFRVAPELERPLQRREPVRRFLGGIILIECSGLNESFLNRTAFIHGSHQWRFDGA</sequence>
<comment type="caution">
    <text evidence="2">The sequence shown here is derived from an EMBL/GenBank/DDBJ whole genome shotgun (WGS) entry which is preliminary data.</text>
</comment>
<feature type="chain" id="PRO_5038833278" description="Secreted protein" evidence="1">
    <location>
        <begin position="17"/>
        <end position="83"/>
    </location>
</feature>
<reference evidence="2" key="1">
    <citation type="journal article" date="2019" name="bioRxiv">
        <title>The Genome of the Zebra Mussel, Dreissena polymorpha: A Resource for Invasive Species Research.</title>
        <authorList>
            <person name="McCartney M.A."/>
            <person name="Auch B."/>
            <person name="Kono T."/>
            <person name="Mallez S."/>
            <person name="Zhang Y."/>
            <person name="Obille A."/>
            <person name="Becker A."/>
            <person name="Abrahante J.E."/>
            <person name="Garbe J."/>
            <person name="Badalamenti J.P."/>
            <person name="Herman A."/>
            <person name="Mangelson H."/>
            <person name="Liachko I."/>
            <person name="Sullivan S."/>
            <person name="Sone E.D."/>
            <person name="Koren S."/>
            <person name="Silverstein K.A.T."/>
            <person name="Beckman K.B."/>
            <person name="Gohl D.M."/>
        </authorList>
    </citation>
    <scope>NUCLEOTIDE SEQUENCE</scope>
    <source>
        <strain evidence="2">Duluth1</strain>
        <tissue evidence="2">Whole animal</tissue>
    </source>
</reference>
<keyword evidence="3" id="KW-1185">Reference proteome</keyword>
<organism evidence="2 3">
    <name type="scientific">Dreissena polymorpha</name>
    <name type="common">Zebra mussel</name>
    <name type="synonym">Mytilus polymorpha</name>
    <dbReference type="NCBI Taxonomy" id="45954"/>
    <lineage>
        <taxon>Eukaryota</taxon>
        <taxon>Metazoa</taxon>
        <taxon>Spiralia</taxon>
        <taxon>Lophotrochozoa</taxon>
        <taxon>Mollusca</taxon>
        <taxon>Bivalvia</taxon>
        <taxon>Autobranchia</taxon>
        <taxon>Heteroconchia</taxon>
        <taxon>Euheterodonta</taxon>
        <taxon>Imparidentia</taxon>
        <taxon>Neoheterodontei</taxon>
        <taxon>Myida</taxon>
        <taxon>Dreissenoidea</taxon>
        <taxon>Dreissenidae</taxon>
        <taxon>Dreissena</taxon>
    </lineage>
</organism>
<evidence type="ECO:0008006" key="4">
    <source>
        <dbReference type="Google" id="ProtNLM"/>
    </source>
</evidence>
<proteinExistence type="predicted"/>
<evidence type="ECO:0000313" key="3">
    <source>
        <dbReference type="Proteomes" id="UP000828390"/>
    </source>
</evidence>